<keyword evidence="2" id="KW-1185">Reference proteome</keyword>
<proteinExistence type="predicted"/>
<dbReference type="GeneID" id="54403049"/>
<dbReference type="AlphaFoldDB" id="A0A6A6AHY3"/>
<dbReference type="EMBL" id="ML977504">
    <property type="protein sequence ID" value="KAF2130517.1"/>
    <property type="molecule type" value="Genomic_DNA"/>
</dbReference>
<dbReference type="Proteomes" id="UP000799771">
    <property type="component" value="Unassembled WGS sequence"/>
</dbReference>
<gene>
    <name evidence="1" type="ORF">P153DRAFT_219866</name>
</gene>
<evidence type="ECO:0000313" key="1">
    <source>
        <dbReference type="EMBL" id="KAF2130517.1"/>
    </source>
</evidence>
<organism evidence="1 2">
    <name type="scientific">Dothidotthia symphoricarpi CBS 119687</name>
    <dbReference type="NCBI Taxonomy" id="1392245"/>
    <lineage>
        <taxon>Eukaryota</taxon>
        <taxon>Fungi</taxon>
        <taxon>Dikarya</taxon>
        <taxon>Ascomycota</taxon>
        <taxon>Pezizomycotina</taxon>
        <taxon>Dothideomycetes</taxon>
        <taxon>Pleosporomycetidae</taxon>
        <taxon>Pleosporales</taxon>
        <taxon>Dothidotthiaceae</taxon>
        <taxon>Dothidotthia</taxon>
    </lineage>
</organism>
<dbReference type="RefSeq" id="XP_033524904.1">
    <property type="nucleotide sequence ID" value="XM_033662617.1"/>
</dbReference>
<reference evidence="1" key="1">
    <citation type="journal article" date="2020" name="Stud. Mycol.">
        <title>101 Dothideomycetes genomes: a test case for predicting lifestyles and emergence of pathogens.</title>
        <authorList>
            <person name="Haridas S."/>
            <person name="Albert R."/>
            <person name="Binder M."/>
            <person name="Bloem J."/>
            <person name="Labutti K."/>
            <person name="Salamov A."/>
            <person name="Andreopoulos B."/>
            <person name="Baker S."/>
            <person name="Barry K."/>
            <person name="Bills G."/>
            <person name="Bluhm B."/>
            <person name="Cannon C."/>
            <person name="Castanera R."/>
            <person name="Culley D."/>
            <person name="Daum C."/>
            <person name="Ezra D."/>
            <person name="Gonzalez J."/>
            <person name="Henrissat B."/>
            <person name="Kuo A."/>
            <person name="Liang C."/>
            <person name="Lipzen A."/>
            <person name="Lutzoni F."/>
            <person name="Magnuson J."/>
            <person name="Mondo S."/>
            <person name="Nolan M."/>
            <person name="Ohm R."/>
            <person name="Pangilinan J."/>
            <person name="Park H.-J."/>
            <person name="Ramirez L."/>
            <person name="Alfaro M."/>
            <person name="Sun H."/>
            <person name="Tritt A."/>
            <person name="Yoshinaga Y."/>
            <person name="Zwiers L.-H."/>
            <person name="Turgeon B."/>
            <person name="Goodwin S."/>
            <person name="Spatafora J."/>
            <person name="Crous P."/>
            <person name="Grigoriev I."/>
        </authorList>
    </citation>
    <scope>NUCLEOTIDE SEQUENCE</scope>
    <source>
        <strain evidence="1">CBS 119687</strain>
    </source>
</reference>
<evidence type="ECO:0000313" key="2">
    <source>
        <dbReference type="Proteomes" id="UP000799771"/>
    </source>
</evidence>
<sequence>MLGSLQPPLIKVLGMVFFITVGSTWTKFTEIRTLWSRSPRCGSRSIGTLTSVSLMTWGISCIMPSSQQRQACILNDCMHSL</sequence>
<name>A0A6A6AHY3_9PLEO</name>
<protein>
    <submittedName>
        <fullName evidence="1">Uncharacterized protein</fullName>
    </submittedName>
</protein>
<accession>A0A6A6AHY3</accession>